<feature type="region of interest" description="Disordered" evidence="1">
    <location>
        <begin position="37"/>
        <end position="57"/>
    </location>
</feature>
<dbReference type="Proteomes" id="UP000438429">
    <property type="component" value="Unassembled WGS sequence"/>
</dbReference>
<dbReference type="AlphaFoldDB" id="A0A6A4RX46"/>
<evidence type="ECO:0000256" key="1">
    <source>
        <dbReference type="SAM" id="MobiDB-lite"/>
    </source>
</evidence>
<accession>A0A6A4RX46</accession>
<evidence type="ECO:0000313" key="3">
    <source>
        <dbReference type="Proteomes" id="UP000438429"/>
    </source>
</evidence>
<dbReference type="EMBL" id="VEVO01000019">
    <property type="protein sequence ID" value="KAF0026683.1"/>
    <property type="molecule type" value="Genomic_DNA"/>
</dbReference>
<name>A0A6A4RX46_SCOMX</name>
<comment type="caution">
    <text evidence="2">The sequence shown here is derived from an EMBL/GenBank/DDBJ whole genome shotgun (WGS) entry which is preliminary data.</text>
</comment>
<reference evidence="2 3" key="1">
    <citation type="submission" date="2019-06" db="EMBL/GenBank/DDBJ databases">
        <title>Draft genomes of female and male turbot (Scophthalmus maximus).</title>
        <authorList>
            <person name="Xu H."/>
            <person name="Xu X.-W."/>
            <person name="Shao C."/>
            <person name="Chen S."/>
        </authorList>
    </citation>
    <scope>NUCLEOTIDE SEQUENCE [LARGE SCALE GENOMIC DNA]</scope>
    <source>
        <strain evidence="2">Ysfricsl-2016a</strain>
        <tissue evidence="2">Blood</tissue>
    </source>
</reference>
<evidence type="ECO:0000313" key="2">
    <source>
        <dbReference type="EMBL" id="KAF0026683.1"/>
    </source>
</evidence>
<organism evidence="2 3">
    <name type="scientific">Scophthalmus maximus</name>
    <name type="common">Turbot</name>
    <name type="synonym">Psetta maxima</name>
    <dbReference type="NCBI Taxonomy" id="52904"/>
    <lineage>
        <taxon>Eukaryota</taxon>
        <taxon>Metazoa</taxon>
        <taxon>Chordata</taxon>
        <taxon>Craniata</taxon>
        <taxon>Vertebrata</taxon>
        <taxon>Euteleostomi</taxon>
        <taxon>Actinopterygii</taxon>
        <taxon>Neopterygii</taxon>
        <taxon>Teleostei</taxon>
        <taxon>Neoteleostei</taxon>
        <taxon>Acanthomorphata</taxon>
        <taxon>Carangaria</taxon>
        <taxon>Pleuronectiformes</taxon>
        <taxon>Pleuronectoidei</taxon>
        <taxon>Scophthalmidae</taxon>
        <taxon>Scophthalmus</taxon>
    </lineage>
</organism>
<gene>
    <name evidence="2" type="ORF">F2P81_021420</name>
</gene>
<sequence length="136" mass="15631">MTLTGEKTRLKSFALLVKDKQLISAFDGECHQQVRGLGSAVDRRSETRHHSVSTMKSNINQRLDVTSSGRDDDTIPDTFSLSISLSTKFSRTPSGPQPCRPHFTLLNPLKWRRQQQKYQRCEWFHNNEWTISVAPE</sequence>
<proteinExistence type="predicted"/>
<protein>
    <submittedName>
        <fullName evidence="2">Uncharacterized protein</fullName>
    </submittedName>
</protein>